<protein>
    <submittedName>
        <fullName evidence="7">MFS transporter</fullName>
    </submittedName>
</protein>
<dbReference type="Pfam" id="PF07690">
    <property type="entry name" value="MFS_1"/>
    <property type="match status" value="1"/>
</dbReference>
<dbReference type="Proteomes" id="UP001232750">
    <property type="component" value="Unassembled WGS sequence"/>
</dbReference>
<feature type="transmembrane region" description="Helical" evidence="5">
    <location>
        <begin position="12"/>
        <end position="29"/>
    </location>
</feature>
<reference evidence="7 8" key="1">
    <citation type="submission" date="2023-05" db="EMBL/GenBank/DDBJ databases">
        <title>Gordonibacter KGMB12511T sp. nov., isolated from faeces of healthy Korean.</title>
        <authorList>
            <person name="Kim H.S."/>
            <person name="Kim J.-S."/>
            <person name="Suh M.K."/>
            <person name="Eom M.K."/>
            <person name="Do H.E."/>
            <person name="Lee J.-S."/>
        </authorList>
    </citation>
    <scope>NUCLEOTIDE SEQUENCE [LARGE SCALE GENOMIC DNA]</scope>
    <source>
        <strain evidence="7 8">KGMB12511</strain>
    </source>
</reference>
<keyword evidence="8" id="KW-1185">Reference proteome</keyword>
<evidence type="ECO:0000256" key="4">
    <source>
        <dbReference type="ARBA" id="ARBA00023136"/>
    </source>
</evidence>
<dbReference type="InterPro" id="IPR011701">
    <property type="entry name" value="MFS"/>
</dbReference>
<organism evidence="7 8">
    <name type="scientific">Gordonibacter faecis</name>
    <dbReference type="NCBI Taxonomy" id="3047475"/>
    <lineage>
        <taxon>Bacteria</taxon>
        <taxon>Bacillati</taxon>
        <taxon>Actinomycetota</taxon>
        <taxon>Coriobacteriia</taxon>
        <taxon>Eggerthellales</taxon>
        <taxon>Eggerthellaceae</taxon>
        <taxon>Gordonibacter</taxon>
    </lineage>
</organism>
<dbReference type="Gene3D" id="1.20.1250.20">
    <property type="entry name" value="MFS general substrate transporter like domains"/>
    <property type="match status" value="2"/>
</dbReference>
<feature type="transmembrane region" description="Helical" evidence="5">
    <location>
        <begin position="213"/>
        <end position="233"/>
    </location>
</feature>
<dbReference type="InterPro" id="IPR020846">
    <property type="entry name" value="MFS_dom"/>
</dbReference>
<sequence>MGAKRSSTTGWVVTLVGILAAVMIAINMFKVPPTMGLLMEDLGIGPALGGWLMTVPTITGLILALPSGSLTDKFGPKKVGLFAIVSAVVGSLMGAFMPTIELLLVSRFIEGLSFALIGVAVPALISMWFSPEKSGMPMAIWSGWVPIGMLAIFTGANFFIAADDPGTWTNVWWLSTALLVVAAVLFFIFVKAPEGYAPEDAPKVSIIEGMKSPATWLLAVIFAMFAFIMYAVSTFAPTYCMQELGFSIEDSNLYSSLITVGMILGVVIMSPVLNKVVKLKSRLWLLVVSMILTALIAILAFNVPPSMTVAVMLITGIVLQLVPAVVWPIGPVAAVAPMYIGTTFGVIALGRSIGGFGNASIGTLIETSGWGAAIMVLVGIGVIGVVACLALFKFMKEDPAEAATDAPQTEAGAAASDK</sequence>
<feature type="transmembrane region" description="Helical" evidence="5">
    <location>
        <begin position="141"/>
        <end position="160"/>
    </location>
</feature>
<feature type="transmembrane region" description="Helical" evidence="5">
    <location>
        <begin position="307"/>
        <end position="327"/>
    </location>
</feature>
<evidence type="ECO:0000256" key="1">
    <source>
        <dbReference type="ARBA" id="ARBA00004651"/>
    </source>
</evidence>
<evidence type="ECO:0000256" key="5">
    <source>
        <dbReference type="SAM" id="Phobius"/>
    </source>
</evidence>
<proteinExistence type="predicted"/>
<dbReference type="InterPro" id="IPR036259">
    <property type="entry name" value="MFS_trans_sf"/>
</dbReference>
<dbReference type="PANTHER" id="PTHR23508">
    <property type="entry name" value="CARBOXYLIC ACID TRANSPORTER PROTEIN HOMOLOG"/>
    <property type="match status" value="1"/>
</dbReference>
<dbReference type="SUPFAM" id="SSF103473">
    <property type="entry name" value="MFS general substrate transporter"/>
    <property type="match status" value="1"/>
</dbReference>
<evidence type="ECO:0000259" key="6">
    <source>
        <dbReference type="PROSITE" id="PS50850"/>
    </source>
</evidence>
<feature type="transmembrane region" description="Helical" evidence="5">
    <location>
        <begin position="49"/>
        <end position="67"/>
    </location>
</feature>
<keyword evidence="3 5" id="KW-1133">Transmembrane helix</keyword>
<accession>A0ABT7DNH7</accession>
<name>A0ABT7DNH7_9ACTN</name>
<dbReference type="CDD" id="cd06174">
    <property type="entry name" value="MFS"/>
    <property type="match status" value="1"/>
</dbReference>
<gene>
    <name evidence="7" type="ORF">QNJ86_09790</name>
</gene>
<dbReference type="PROSITE" id="PS50850">
    <property type="entry name" value="MFS"/>
    <property type="match status" value="1"/>
</dbReference>
<feature type="domain" description="Major facilitator superfamily (MFS) profile" evidence="6">
    <location>
        <begin position="13"/>
        <end position="399"/>
    </location>
</feature>
<evidence type="ECO:0000256" key="3">
    <source>
        <dbReference type="ARBA" id="ARBA00022989"/>
    </source>
</evidence>
<comment type="subcellular location">
    <subcellularLocation>
        <location evidence="1">Cell membrane</location>
        <topology evidence="1">Multi-pass membrane protein</topology>
    </subcellularLocation>
</comment>
<comment type="caution">
    <text evidence="7">The sequence shown here is derived from an EMBL/GenBank/DDBJ whole genome shotgun (WGS) entry which is preliminary data.</text>
</comment>
<feature type="transmembrane region" description="Helical" evidence="5">
    <location>
        <begin position="283"/>
        <end position="301"/>
    </location>
</feature>
<evidence type="ECO:0000313" key="7">
    <source>
        <dbReference type="EMBL" id="MDJ1651090.1"/>
    </source>
</evidence>
<evidence type="ECO:0000313" key="8">
    <source>
        <dbReference type="Proteomes" id="UP001232750"/>
    </source>
</evidence>
<feature type="transmembrane region" description="Helical" evidence="5">
    <location>
        <begin position="253"/>
        <end position="271"/>
    </location>
</feature>
<evidence type="ECO:0000256" key="2">
    <source>
        <dbReference type="ARBA" id="ARBA00022692"/>
    </source>
</evidence>
<keyword evidence="2 5" id="KW-0812">Transmembrane</keyword>
<feature type="transmembrane region" description="Helical" evidence="5">
    <location>
        <begin position="370"/>
        <end position="392"/>
    </location>
</feature>
<feature type="transmembrane region" description="Helical" evidence="5">
    <location>
        <begin position="332"/>
        <end position="350"/>
    </location>
</feature>
<feature type="transmembrane region" description="Helical" evidence="5">
    <location>
        <begin position="79"/>
        <end position="100"/>
    </location>
</feature>
<dbReference type="PANTHER" id="PTHR23508:SF10">
    <property type="entry name" value="CARBOXYLIC ACID TRANSPORTER PROTEIN HOMOLOG"/>
    <property type="match status" value="1"/>
</dbReference>
<feature type="transmembrane region" description="Helical" evidence="5">
    <location>
        <begin position="172"/>
        <end position="192"/>
    </location>
</feature>
<dbReference type="RefSeq" id="WP_283832435.1">
    <property type="nucleotide sequence ID" value="NZ_JASJEU010000019.1"/>
</dbReference>
<keyword evidence="4 5" id="KW-0472">Membrane</keyword>
<feature type="transmembrane region" description="Helical" evidence="5">
    <location>
        <begin position="112"/>
        <end position="129"/>
    </location>
</feature>
<dbReference type="EMBL" id="JASJEU010000019">
    <property type="protein sequence ID" value="MDJ1651090.1"/>
    <property type="molecule type" value="Genomic_DNA"/>
</dbReference>